<evidence type="ECO:0000256" key="3">
    <source>
        <dbReference type="ARBA" id="ARBA00023242"/>
    </source>
</evidence>
<comment type="caution">
    <text evidence="5">The sequence shown here is derived from an EMBL/GenBank/DDBJ whole genome shotgun (WGS) entry which is preliminary data.</text>
</comment>
<dbReference type="SUPFAM" id="SSF47762">
    <property type="entry name" value="PAH2 domain"/>
    <property type="match status" value="2"/>
</dbReference>
<evidence type="ECO:0000313" key="6">
    <source>
        <dbReference type="Proteomes" id="UP001558713"/>
    </source>
</evidence>
<evidence type="ECO:0000313" key="5">
    <source>
        <dbReference type="EMBL" id="KAL1218967.1"/>
    </source>
</evidence>
<evidence type="ECO:0000256" key="4">
    <source>
        <dbReference type="PROSITE-ProRule" id="PRU00810"/>
    </source>
</evidence>
<evidence type="ECO:0000256" key="2">
    <source>
        <dbReference type="ARBA" id="ARBA00022491"/>
    </source>
</evidence>
<comment type="subcellular location">
    <subcellularLocation>
        <location evidence="1 4">Nucleus</location>
    </subcellularLocation>
</comment>
<dbReference type="Gene3D" id="1.20.1160.11">
    <property type="entry name" value="Paired amphipathic helix"/>
    <property type="match status" value="2"/>
</dbReference>
<evidence type="ECO:0000256" key="1">
    <source>
        <dbReference type="ARBA" id="ARBA00004123"/>
    </source>
</evidence>
<dbReference type="GO" id="GO:0005634">
    <property type="term" value="C:nucleus"/>
    <property type="evidence" value="ECO:0007669"/>
    <property type="project" value="UniProtKB-SubCell"/>
</dbReference>
<name>A0ABD1BP77_CARAN</name>
<keyword evidence="6" id="KW-1185">Reference proteome</keyword>
<dbReference type="Proteomes" id="UP001558713">
    <property type="component" value="Unassembled WGS sequence"/>
</dbReference>
<dbReference type="EMBL" id="JBANAX010000193">
    <property type="protein sequence ID" value="KAL1218967.1"/>
    <property type="molecule type" value="Genomic_DNA"/>
</dbReference>
<dbReference type="FunFam" id="1.20.1160.11:FF:000009">
    <property type="entry name" value="F3I6.18 protein"/>
    <property type="match status" value="1"/>
</dbReference>
<dbReference type="Pfam" id="PF02671">
    <property type="entry name" value="PAH"/>
    <property type="match status" value="2"/>
</dbReference>
<organism evidence="5 6">
    <name type="scientific">Cardamine amara subsp. amara</name>
    <dbReference type="NCBI Taxonomy" id="228776"/>
    <lineage>
        <taxon>Eukaryota</taxon>
        <taxon>Viridiplantae</taxon>
        <taxon>Streptophyta</taxon>
        <taxon>Embryophyta</taxon>
        <taxon>Tracheophyta</taxon>
        <taxon>Spermatophyta</taxon>
        <taxon>Magnoliopsida</taxon>
        <taxon>eudicotyledons</taxon>
        <taxon>Gunneridae</taxon>
        <taxon>Pentapetalae</taxon>
        <taxon>rosids</taxon>
        <taxon>malvids</taxon>
        <taxon>Brassicales</taxon>
        <taxon>Brassicaceae</taxon>
        <taxon>Cardamineae</taxon>
        <taxon>Cardamine</taxon>
    </lineage>
</organism>
<dbReference type="InterPro" id="IPR003822">
    <property type="entry name" value="PAH"/>
</dbReference>
<proteinExistence type="predicted"/>
<protein>
    <submittedName>
        <fullName evidence="5">Paired amphipathic helix protein Sin3-like 3</fullName>
    </submittedName>
</protein>
<dbReference type="InterPro" id="IPR036600">
    <property type="entry name" value="PAH_sf"/>
</dbReference>
<accession>A0ABD1BP77</accession>
<reference evidence="5 6" key="1">
    <citation type="submission" date="2024-04" db="EMBL/GenBank/DDBJ databases">
        <title>Genome assembly C_amara_ONT_v2.</title>
        <authorList>
            <person name="Yant L."/>
            <person name="Moore C."/>
            <person name="Slenker M."/>
        </authorList>
    </citation>
    <scope>NUCLEOTIDE SEQUENCE [LARGE SCALE GENOMIC DNA]</scope>
    <source>
        <tissue evidence="5">Leaf</tissue>
    </source>
</reference>
<sequence length="187" mass="21881">MVGRKVPTKSNQDEVLLYFNSVKNAFLDEPARYDEFIKVLNDLRNHRVEIASVLSRAEELLKNHRDLLLGFSVFLPEGAKLTISPEVKRTMPSATAQQNKSYYTKKNRADAENFMNKLKKRFWSLDTHVVRSFRKIMQRFKEGKMSEKKAYKEVINILYYHEDLINEFSRLFTKSDPVATSSLLLQV</sequence>
<dbReference type="AlphaFoldDB" id="A0ABD1BP77"/>
<dbReference type="InterPro" id="IPR039774">
    <property type="entry name" value="Sin3-like"/>
</dbReference>
<dbReference type="PANTHER" id="PTHR12346:SF0">
    <property type="entry name" value="SIN3A, ISOFORM G"/>
    <property type="match status" value="1"/>
</dbReference>
<dbReference type="PROSITE" id="PS51477">
    <property type="entry name" value="PAH"/>
    <property type="match status" value="2"/>
</dbReference>
<dbReference type="FunFam" id="1.20.1160.11:FF:000001">
    <property type="entry name" value="Paired amphipathic helix protein Sin3"/>
    <property type="match status" value="1"/>
</dbReference>
<keyword evidence="3 4" id="KW-0539">Nucleus</keyword>
<gene>
    <name evidence="5" type="ORF">V5N11_020277</name>
</gene>
<dbReference type="PANTHER" id="PTHR12346">
    <property type="entry name" value="SIN3B-RELATED"/>
    <property type="match status" value="1"/>
</dbReference>
<keyword evidence="2" id="KW-0678">Repressor</keyword>